<dbReference type="Proteomes" id="UP000537130">
    <property type="component" value="Unassembled WGS sequence"/>
</dbReference>
<dbReference type="Gene3D" id="2.60.120.620">
    <property type="entry name" value="q2cbj1_9rhob like domain"/>
    <property type="match status" value="1"/>
</dbReference>
<evidence type="ECO:0000256" key="3">
    <source>
        <dbReference type="ARBA" id="ARBA00022896"/>
    </source>
</evidence>
<name>A0A7W4W4S8_9GAMM</name>
<evidence type="ECO:0000313" key="9">
    <source>
        <dbReference type="Proteomes" id="UP000537130"/>
    </source>
</evidence>
<sequence>MNSLPPVFLPDAFDRIADDLARDGYSLCDSLVPEDLLWALYERVGPRSRAGFKRAGVGREDSFRVSERLRSDTIHWLDHDYPAESAYLHWMEQLRLELNRRLMLGLFDFECHFARYKRGAFYKTHLDAFAGQTNRILSSVLYLNPTWAPDWGGELVMYRNFDGDVVETVAPLFGRLVLFLSERFPHEVKPARRQRYSVAGWFRVREIL</sequence>
<dbReference type="EMBL" id="JACHWY010000001">
    <property type="protein sequence ID" value="MBB3047325.1"/>
    <property type="molecule type" value="Genomic_DNA"/>
</dbReference>
<dbReference type="SMART" id="SM00702">
    <property type="entry name" value="P4Hc"/>
    <property type="match status" value="1"/>
</dbReference>
<dbReference type="PROSITE" id="PS51471">
    <property type="entry name" value="FE2OG_OXY"/>
    <property type="match status" value="1"/>
</dbReference>
<evidence type="ECO:0000256" key="5">
    <source>
        <dbReference type="ARBA" id="ARBA00023002"/>
    </source>
</evidence>
<dbReference type="GO" id="GO:0031418">
    <property type="term" value="F:L-ascorbic acid binding"/>
    <property type="evidence" value="ECO:0007669"/>
    <property type="project" value="UniProtKB-KW"/>
</dbReference>
<evidence type="ECO:0000256" key="1">
    <source>
        <dbReference type="ARBA" id="ARBA00001961"/>
    </source>
</evidence>
<keyword evidence="2" id="KW-0479">Metal-binding</keyword>
<proteinExistence type="predicted"/>
<keyword evidence="5" id="KW-0560">Oxidoreductase</keyword>
<dbReference type="InterPro" id="IPR044862">
    <property type="entry name" value="Pro_4_hyd_alph_FE2OG_OXY"/>
</dbReference>
<dbReference type="AlphaFoldDB" id="A0A7W4W4S8"/>
<comment type="cofactor">
    <cofactor evidence="1">
        <name>L-ascorbate</name>
        <dbReference type="ChEBI" id="CHEBI:38290"/>
    </cofactor>
</comment>
<dbReference type="GO" id="GO:0008198">
    <property type="term" value="F:ferrous iron binding"/>
    <property type="evidence" value="ECO:0007669"/>
    <property type="project" value="TreeGrafter"/>
</dbReference>
<dbReference type="PANTHER" id="PTHR12907:SF26">
    <property type="entry name" value="HIF PROLYL HYDROXYLASE, ISOFORM C"/>
    <property type="match status" value="1"/>
</dbReference>
<dbReference type="InterPro" id="IPR051559">
    <property type="entry name" value="HIF_prolyl_hydroxylases"/>
</dbReference>
<dbReference type="Pfam" id="PF13640">
    <property type="entry name" value="2OG-FeII_Oxy_3"/>
    <property type="match status" value="1"/>
</dbReference>
<protein>
    <submittedName>
        <fullName evidence="8">SM-20-related protein</fullName>
    </submittedName>
</protein>
<comment type="caution">
    <text evidence="8">The sequence shown here is derived from an EMBL/GenBank/DDBJ whole genome shotgun (WGS) entry which is preliminary data.</text>
</comment>
<evidence type="ECO:0000256" key="2">
    <source>
        <dbReference type="ARBA" id="ARBA00022723"/>
    </source>
</evidence>
<feature type="domain" description="Fe2OG dioxygenase" evidence="7">
    <location>
        <begin position="107"/>
        <end position="204"/>
    </location>
</feature>
<keyword evidence="6" id="KW-0408">Iron</keyword>
<organism evidence="8 9">
    <name type="scientific">Litorivivens lipolytica</name>
    <dbReference type="NCBI Taxonomy" id="1524264"/>
    <lineage>
        <taxon>Bacteria</taxon>
        <taxon>Pseudomonadati</taxon>
        <taxon>Pseudomonadota</taxon>
        <taxon>Gammaproteobacteria</taxon>
        <taxon>Litorivivens</taxon>
    </lineage>
</organism>
<evidence type="ECO:0000259" key="7">
    <source>
        <dbReference type="PROSITE" id="PS51471"/>
    </source>
</evidence>
<dbReference type="InterPro" id="IPR005123">
    <property type="entry name" value="Oxoglu/Fe-dep_dioxygenase_dom"/>
</dbReference>
<dbReference type="PANTHER" id="PTHR12907">
    <property type="entry name" value="EGL NINE HOMOLOG-RELATED"/>
    <property type="match status" value="1"/>
</dbReference>
<reference evidence="8 9" key="1">
    <citation type="submission" date="2020-08" db="EMBL/GenBank/DDBJ databases">
        <title>Genomic Encyclopedia of Type Strains, Phase III (KMG-III): the genomes of soil and plant-associated and newly described type strains.</title>
        <authorList>
            <person name="Whitman W."/>
        </authorList>
    </citation>
    <scope>NUCLEOTIDE SEQUENCE [LARGE SCALE GENOMIC DNA]</scope>
    <source>
        <strain evidence="8 9">CECT 8654</strain>
    </source>
</reference>
<dbReference type="InterPro" id="IPR006620">
    <property type="entry name" value="Pro_4_hyd_alph"/>
</dbReference>
<evidence type="ECO:0000256" key="6">
    <source>
        <dbReference type="ARBA" id="ARBA00023004"/>
    </source>
</evidence>
<dbReference type="GO" id="GO:0031543">
    <property type="term" value="F:peptidyl-proline dioxygenase activity"/>
    <property type="evidence" value="ECO:0007669"/>
    <property type="project" value="TreeGrafter"/>
</dbReference>
<evidence type="ECO:0000256" key="4">
    <source>
        <dbReference type="ARBA" id="ARBA00022964"/>
    </source>
</evidence>
<keyword evidence="9" id="KW-1185">Reference proteome</keyword>
<keyword evidence="3" id="KW-0847">Vitamin C</keyword>
<keyword evidence="4" id="KW-0223">Dioxygenase</keyword>
<gene>
    <name evidence="8" type="ORF">FHR99_001561</name>
</gene>
<dbReference type="GO" id="GO:0071456">
    <property type="term" value="P:cellular response to hypoxia"/>
    <property type="evidence" value="ECO:0007669"/>
    <property type="project" value="TreeGrafter"/>
</dbReference>
<dbReference type="RefSeq" id="WP_183409955.1">
    <property type="nucleotide sequence ID" value="NZ_JACHWY010000001.1"/>
</dbReference>
<evidence type="ECO:0000313" key="8">
    <source>
        <dbReference type="EMBL" id="MBB3047325.1"/>
    </source>
</evidence>
<accession>A0A7W4W4S8</accession>